<dbReference type="EMBL" id="SOAG01000033">
    <property type="protein sequence ID" value="TDS52091.1"/>
    <property type="molecule type" value="Genomic_DNA"/>
</dbReference>
<keyword evidence="1" id="KW-0378">Hydrolase</keyword>
<evidence type="ECO:0000313" key="1">
    <source>
        <dbReference type="EMBL" id="TDS52091.1"/>
    </source>
</evidence>
<name>A0A4R7EN78_9FLAO</name>
<dbReference type="InterPro" id="IPR029069">
    <property type="entry name" value="HotDog_dom_sf"/>
</dbReference>
<dbReference type="AlphaFoldDB" id="A0A4R7EN78"/>
<reference evidence="1 2" key="1">
    <citation type="submission" date="2019-03" db="EMBL/GenBank/DDBJ databases">
        <title>Genomic Encyclopedia of Archaeal and Bacterial Type Strains, Phase II (KMG-II): from individual species to whole genera.</title>
        <authorList>
            <person name="Goeker M."/>
        </authorList>
    </citation>
    <scope>NUCLEOTIDE SEQUENCE [LARGE SCALE GENOMIC DNA]</scope>
    <source>
        <strain evidence="1 2">DSM 28213</strain>
    </source>
</reference>
<dbReference type="Gene3D" id="3.10.129.10">
    <property type="entry name" value="Hotdog Thioesterase"/>
    <property type="match status" value="1"/>
</dbReference>
<evidence type="ECO:0000313" key="2">
    <source>
        <dbReference type="Proteomes" id="UP000295215"/>
    </source>
</evidence>
<keyword evidence="2" id="KW-1185">Reference proteome</keyword>
<dbReference type="PANTHER" id="PTHR31793:SF24">
    <property type="entry name" value="LONG-CHAIN ACYL-COA THIOESTERASE FADM"/>
    <property type="match status" value="1"/>
</dbReference>
<dbReference type="RefSeq" id="WP_133713594.1">
    <property type="nucleotide sequence ID" value="NZ_SOAG01000033.1"/>
</dbReference>
<organism evidence="1 2">
    <name type="scientific">Myroides indicus</name>
    <dbReference type="NCBI Taxonomy" id="1323422"/>
    <lineage>
        <taxon>Bacteria</taxon>
        <taxon>Pseudomonadati</taxon>
        <taxon>Bacteroidota</taxon>
        <taxon>Flavobacteriia</taxon>
        <taxon>Flavobacteriales</taxon>
        <taxon>Flavobacteriaceae</taxon>
        <taxon>Myroides</taxon>
    </lineage>
</organism>
<dbReference type="SUPFAM" id="SSF54637">
    <property type="entry name" value="Thioesterase/thiol ester dehydrase-isomerase"/>
    <property type="match status" value="1"/>
</dbReference>
<proteinExistence type="predicted"/>
<dbReference type="OrthoDB" id="9791529at2"/>
<dbReference type="Pfam" id="PF13279">
    <property type="entry name" value="4HBT_2"/>
    <property type="match status" value="1"/>
</dbReference>
<protein>
    <submittedName>
        <fullName evidence="1">Acyl-CoA thioester hydrolase</fullName>
    </submittedName>
</protein>
<dbReference type="InterPro" id="IPR050563">
    <property type="entry name" value="4-hydroxybenzoyl-CoA_TE"/>
</dbReference>
<dbReference type="PANTHER" id="PTHR31793">
    <property type="entry name" value="4-HYDROXYBENZOYL-COA THIOESTERASE FAMILY MEMBER"/>
    <property type="match status" value="1"/>
</dbReference>
<gene>
    <name evidence="1" type="ORF">C8P70_13325</name>
</gene>
<dbReference type="GO" id="GO:0047617">
    <property type="term" value="F:fatty acyl-CoA hydrolase activity"/>
    <property type="evidence" value="ECO:0007669"/>
    <property type="project" value="TreeGrafter"/>
</dbReference>
<dbReference type="Proteomes" id="UP000295215">
    <property type="component" value="Unassembled WGS sequence"/>
</dbReference>
<comment type="caution">
    <text evidence="1">The sequence shown here is derived from an EMBL/GenBank/DDBJ whole genome shotgun (WGS) entry which is preliminary data.</text>
</comment>
<accession>A0A4R7EN78</accession>
<dbReference type="CDD" id="cd00586">
    <property type="entry name" value="4HBT"/>
    <property type="match status" value="1"/>
</dbReference>
<sequence>MNLKIEDFKFYHPLEIRWNDLDALGHVNNVLYIDYFQTGRGKYMTKASKKWNWNKHMFVIANINCNYVREIGLKVKNPKIGVRISKMGTKSFEIEYVILSEEKDHSPIIHAHGSSVQVMIDLENKKSIEIPGWLKLEVKAFEQLK</sequence>